<feature type="domain" description="DUF58" evidence="1">
    <location>
        <begin position="52"/>
        <end position="242"/>
    </location>
</feature>
<dbReference type="InterPro" id="IPR002881">
    <property type="entry name" value="DUF58"/>
</dbReference>
<evidence type="ECO:0000313" key="3">
    <source>
        <dbReference type="Proteomes" id="UP000249590"/>
    </source>
</evidence>
<dbReference type="RefSeq" id="WP_111343587.1">
    <property type="nucleotide sequence ID" value="NZ_QHHQ01000001.1"/>
</dbReference>
<comment type="caution">
    <text evidence="2">The sequence shown here is derived from an EMBL/GenBank/DDBJ whole genome shotgun (WGS) entry which is preliminary data.</text>
</comment>
<evidence type="ECO:0000259" key="1">
    <source>
        <dbReference type="Pfam" id="PF01882"/>
    </source>
</evidence>
<dbReference type="Pfam" id="PF01882">
    <property type="entry name" value="DUF58"/>
    <property type="match status" value="1"/>
</dbReference>
<evidence type="ECO:0000313" key="2">
    <source>
        <dbReference type="EMBL" id="RAI04255.1"/>
    </source>
</evidence>
<dbReference type="AlphaFoldDB" id="A0A8B2P1C2"/>
<sequence length="296" mass="31532">MTAATEATEVRFEALVALRHQGAHGRRLAVPSVLRPGGFAGRRRGHGLDINDVRPFADGDDLRHADAAATARTGRLHVRTFHEERDRAVLLVADFRRPMLWATRGRLRSVAAAEALASVGWRVIDAGGKVGLLVVREAGLDYVAVRARERTMMQIAGLLEESHARALDEARVAASGGVPGATEPLHVVLERAGRLVPRGGAIVCATGLDAPGDGFEAVVGTILRRRRLFVLMVRDPLEAAPPARRFAYFGDDGVILEGRFPGGSDARVTALGALGVTVRTVDTTAGAEVLDDLEVA</sequence>
<protein>
    <submittedName>
        <fullName evidence="2">DUF58 domain-containing protein</fullName>
    </submittedName>
</protein>
<reference evidence="2 3" key="1">
    <citation type="submission" date="2018-05" db="EMBL/GenBank/DDBJ databases">
        <title>Acuticoccus sediminis sp. nov., isolated from deep-sea sediment of Indian Ocean.</title>
        <authorList>
            <person name="Liu X."/>
            <person name="Lai Q."/>
            <person name="Du Y."/>
            <person name="Sun F."/>
            <person name="Zhang X."/>
            <person name="Wang S."/>
            <person name="Shao Z."/>
        </authorList>
    </citation>
    <scope>NUCLEOTIDE SEQUENCE [LARGE SCALE GENOMIC DNA]</scope>
    <source>
        <strain evidence="2 3">PTG4-2</strain>
    </source>
</reference>
<dbReference type="PANTHER" id="PTHR33608">
    <property type="entry name" value="BLL2464 PROTEIN"/>
    <property type="match status" value="1"/>
</dbReference>
<keyword evidence="3" id="KW-1185">Reference proteome</keyword>
<dbReference type="Proteomes" id="UP000249590">
    <property type="component" value="Unassembled WGS sequence"/>
</dbReference>
<accession>A0A8B2P1C2</accession>
<dbReference type="EMBL" id="QHHQ01000001">
    <property type="protein sequence ID" value="RAI04255.1"/>
    <property type="molecule type" value="Genomic_DNA"/>
</dbReference>
<organism evidence="2 3">
    <name type="scientific">Acuticoccus sediminis</name>
    <dbReference type="NCBI Taxonomy" id="2184697"/>
    <lineage>
        <taxon>Bacteria</taxon>
        <taxon>Pseudomonadati</taxon>
        <taxon>Pseudomonadota</taxon>
        <taxon>Alphaproteobacteria</taxon>
        <taxon>Hyphomicrobiales</taxon>
        <taxon>Amorphaceae</taxon>
        <taxon>Acuticoccus</taxon>
    </lineage>
</organism>
<dbReference type="PANTHER" id="PTHR33608:SF12">
    <property type="entry name" value="DUF58 DOMAIN-CONTAINING PROTEIN"/>
    <property type="match status" value="1"/>
</dbReference>
<dbReference type="OrthoDB" id="9776116at2"/>
<proteinExistence type="predicted"/>
<name>A0A8B2P1C2_9HYPH</name>
<gene>
    <name evidence="2" type="ORF">DLJ53_07375</name>
</gene>